<keyword evidence="1" id="KW-0472">Membrane</keyword>
<keyword evidence="1" id="KW-0812">Transmembrane</keyword>
<dbReference type="PATRIC" id="fig|869719.3.peg.193"/>
<keyword evidence="1" id="KW-1133">Transmembrane helix</keyword>
<keyword evidence="3" id="KW-1185">Reference proteome</keyword>
<dbReference type="AlphaFoldDB" id="A0A147IAF3"/>
<organism evidence="2 3">
    <name type="scientific">Sphingomonas endophytica</name>
    <dbReference type="NCBI Taxonomy" id="869719"/>
    <lineage>
        <taxon>Bacteria</taxon>
        <taxon>Pseudomonadati</taxon>
        <taxon>Pseudomonadota</taxon>
        <taxon>Alphaproteobacteria</taxon>
        <taxon>Sphingomonadales</taxon>
        <taxon>Sphingomonadaceae</taxon>
        <taxon>Sphingomonas</taxon>
    </lineage>
</organism>
<protein>
    <submittedName>
        <fullName evidence="2">Membrane protein</fullName>
    </submittedName>
</protein>
<dbReference type="OrthoDB" id="7507955at2"/>
<dbReference type="Proteomes" id="UP000074310">
    <property type="component" value="Unassembled WGS sequence"/>
</dbReference>
<reference evidence="2 3" key="1">
    <citation type="journal article" date="2016" name="Front. Microbiol.">
        <title>Genomic Resource of Rice Seed Associated Bacteria.</title>
        <authorList>
            <person name="Midha S."/>
            <person name="Bansal K."/>
            <person name="Sharma S."/>
            <person name="Kumar N."/>
            <person name="Patil P.P."/>
            <person name="Chaudhry V."/>
            <person name="Patil P.B."/>
        </authorList>
    </citation>
    <scope>NUCLEOTIDE SEQUENCE [LARGE SCALE GENOMIC DNA]</scope>
    <source>
        <strain evidence="2 3">NS334</strain>
    </source>
</reference>
<gene>
    <name evidence="2" type="ORF">NS334_00925</name>
</gene>
<evidence type="ECO:0000256" key="1">
    <source>
        <dbReference type="SAM" id="Phobius"/>
    </source>
</evidence>
<accession>A0A147IAF3</accession>
<comment type="caution">
    <text evidence="2">The sequence shown here is derived from an EMBL/GenBank/DDBJ whole genome shotgun (WGS) entry which is preliminary data.</text>
</comment>
<feature type="transmembrane region" description="Helical" evidence="1">
    <location>
        <begin position="12"/>
        <end position="32"/>
    </location>
</feature>
<dbReference type="RefSeq" id="WP_058754077.1">
    <property type="nucleotide sequence ID" value="NZ_LDTB01000001.1"/>
</dbReference>
<proteinExistence type="predicted"/>
<name>A0A147IAF3_9SPHN</name>
<evidence type="ECO:0000313" key="3">
    <source>
        <dbReference type="Proteomes" id="UP000074310"/>
    </source>
</evidence>
<dbReference type="EMBL" id="LDTB01000001">
    <property type="protein sequence ID" value="KTT76799.1"/>
    <property type="molecule type" value="Genomic_DNA"/>
</dbReference>
<sequence length="81" mass="8934">MIDRLQGLGRRIARLFVVKTKFEAFLLIYALAAGAVERGMTYLHQFPGTAGWIMFVACTLVVFMAGGKILDGVERDAALQQ</sequence>
<feature type="transmembrane region" description="Helical" evidence="1">
    <location>
        <begin position="52"/>
        <end position="70"/>
    </location>
</feature>
<evidence type="ECO:0000313" key="2">
    <source>
        <dbReference type="EMBL" id="KTT76799.1"/>
    </source>
</evidence>